<proteinExistence type="predicted"/>
<organism evidence="1 2">
    <name type="scientific">Liparis tanakae</name>
    <name type="common">Tanaka's snailfish</name>
    <dbReference type="NCBI Taxonomy" id="230148"/>
    <lineage>
        <taxon>Eukaryota</taxon>
        <taxon>Metazoa</taxon>
        <taxon>Chordata</taxon>
        <taxon>Craniata</taxon>
        <taxon>Vertebrata</taxon>
        <taxon>Euteleostomi</taxon>
        <taxon>Actinopterygii</taxon>
        <taxon>Neopterygii</taxon>
        <taxon>Teleostei</taxon>
        <taxon>Neoteleostei</taxon>
        <taxon>Acanthomorphata</taxon>
        <taxon>Eupercaria</taxon>
        <taxon>Perciformes</taxon>
        <taxon>Cottioidei</taxon>
        <taxon>Cottales</taxon>
        <taxon>Liparidae</taxon>
        <taxon>Liparis</taxon>
    </lineage>
</organism>
<accession>A0A4Z2I3H6</accession>
<keyword evidence="2" id="KW-1185">Reference proteome</keyword>
<protein>
    <submittedName>
        <fullName evidence="1">Uncharacterized protein</fullName>
    </submittedName>
</protein>
<comment type="caution">
    <text evidence="1">The sequence shown here is derived from an EMBL/GenBank/DDBJ whole genome shotgun (WGS) entry which is preliminary data.</text>
</comment>
<evidence type="ECO:0000313" key="1">
    <source>
        <dbReference type="EMBL" id="TNN72626.1"/>
    </source>
</evidence>
<name>A0A4Z2I3H6_9TELE</name>
<sequence length="71" mass="7973">MAFLEMFGARRRRLAPVISAPSLRLLLLRILRNNNNNNDDNNNSGLFSNSLHYLPLQPSSTVNEAHSCYGS</sequence>
<dbReference type="EMBL" id="SRLO01000134">
    <property type="protein sequence ID" value="TNN72626.1"/>
    <property type="molecule type" value="Genomic_DNA"/>
</dbReference>
<dbReference type="Proteomes" id="UP000314294">
    <property type="component" value="Unassembled WGS sequence"/>
</dbReference>
<evidence type="ECO:0000313" key="2">
    <source>
        <dbReference type="Proteomes" id="UP000314294"/>
    </source>
</evidence>
<gene>
    <name evidence="1" type="ORF">EYF80_017075</name>
</gene>
<dbReference type="AlphaFoldDB" id="A0A4Z2I3H6"/>
<reference evidence="1 2" key="1">
    <citation type="submission" date="2019-03" db="EMBL/GenBank/DDBJ databases">
        <title>First draft genome of Liparis tanakae, snailfish: a comprehensive survey of snailfish specific genes.</title>
        <authorList>
            <person name="Kim W."/>
            <person name="Song I."/>
            <person name="Jeong J.-H."/>
            <person name="Kim D."/>
            <person name="Kim S."/>
            <person name="Ryu S."/>
            <person name="Song J.Y."/>
            <person name="Lee S.K."/>
        </authorList>
    </citation>
    <scope>NUCLEOTIDE SEQUENCE [LARGE SCALE GENOMIC DNA]</scope>
    <source>
        <tissue evidence="1">Muscle</tissue>
    </source>
</reference>